<dbReference type="InterPro" id="IPR023203">
    <property type="entry name" value="TTHA0068_sf"/>
</dbReference>
<dbReference type="Gene3D" id="1.10.3450.10">
    <property type="entry name" value="TTHA0068-like"/>
    <property type="match status" value="1"/>
</dbReference>
<protein>
    <submittedName>
        <fullName evidence="1">DUF309 domain-containing protein</fullName>
    </submittedName>
</protein>
<organism evidence="1 2">
    <name type="scientific">Sporosarcina gallistercoris</name>
    <dbReference type="NCBI Taxonomy" id="2762245"/>
    <lineage>
        <taxon>Bacteria</taxon>
        <taxon>Bacillati</taxon>
        <taxon>Bacillota</taxon>
        <taxon>Bacilli</taxon>
        <taxon>Bacillales</taxon>
        <taxon>Caryophanaceae</taxon>
        <taxon>Sporosarcina</taxon>
    </lineage>
</organism>
<name>A0ABR8PFS6_9BACL</name>
<proteinExistence type="predicted"/>
<gene>
    <name evidence="1" type="ORF">H9659_01560</name>
</gene>
<sequence>MHPYFHPLFVEFLVYFNDNQDYFEGHEVLEEYWKSIPGYSKSHPLTAYILLSTGMYHWRRGNLNGAFRTIDKALQRFNSLSPIYDEYKEMIEFDRLLLDVELAKKEISSGHSFCAIEIVIQAHQLIELVHFAKQKLILLPAGSEDVIHKHMRRDRSDILKLRNEKKKSGH</sequence>
<dbReference type="EMBL" id="JACSQY010000001">
    <property type="protein sequence ID" value="MBD7907018.1"/>
    <property type="molecule type" value="Genomic_DNA"/>
</dbReference>
<evidence type="ECO:0000313" key="1">
    <source>
        <dbReference type="EMBL" id="MBD7907018.1"/>
    </source>
</evidence>
<keyword evidence="2" id="KW-1185">Reference proteome</keyword>
<comment type="caution">
    <text evidence="1">The sequence shown here is derived from an EMBL/GenBank/DDBJ whole genome shotgun (WGS) entry which is preliminary data.</text>
</comment>
<dbReference type="RefSeq" id="WP_191688144.1">
    <property type="nucleotide sequence ID" value="NZ_JACSQY010000001.1"/>
</dbReference>
<reference evidence="1 2" key="1">
    <citation type="submission" date="2020-08" db="EMBL/GenBank/DDBJ databases">
        <title>A Genomic Blueprint of the Chicken Gut Microbiome.</title>
        <authorList>
            <person name="Gilroy R."/>
            <person name="Ravi A."/>
            <person name="Getino M."/>
            <person name="Pursley I."/>
            <person name="Horton D.L."/>
            <person name="Alikhan N.-F."/>
            <person name="Baker D."/>
            <person name="Gharbi K."/>
            <person name="Hall N."/>
            <person name="Watson M."/>
            <person name="Adriaenssens E.M."/>
            <person name="Foster-Nyarko E."/>
            <person name="Jarju S."/>
            <person name="Secka A."/>
            <person name="Antonio M."/>
            <person name="Oren A."/>
            <person name="Chaudhuri R."/>
            <person name="La Ragione R.M."/>
            <person name="Hildebrand F."/>
            <person name="Pallen M.J."/>
        </authorList>
    </citation>
    <scope>NUCLEOTIDE SEQUENCE [LARGE SCALE GENOMIC DNA]</scope>
    <source>
        <strain evidence="1 2">Sa3CUA8</strain>
    </source>
</reference>
<dbReference type="SUPFAM" id="SSF140663">
    <property type="entry name" value="TTHA0068-like"/>
    <property type="match status" value="1"/>
</dbReference>
<evidence type="ECO:0000313" key="2">
    <source>
        <dbReference type="Proteomes" id="UP000659496"/>
    </source>
</evidence>
<dbReference type="Proteomes" id="UP000659496">
    <property type="component" value="Unassembled WGS sequence"/>
</dbReference>
<dbReference type="InterPro" id="IPR005500">
    <property type="entry name" value="DUF309"/>
</dbReference>
<dbReference type="Pfam" id="PF03745">
    <property type="entry name" value="DUF309"/>
    <property type="match status" value="1"/>
</dbReference>
<accession>A0ABR8PFS6</accession>